<protein>
    <submittedName>
        <fullName evidence="3">ABC-2 transporter permease</fullName>
    </submittedName>
</protein>
<name>A0A5J5E4K6_9BIFI</name>
<dbReference type="AlphaFoldDB" id="A0A5J5E4K6"/>
<feature type="transmembrane region" description="Helical" evidence="1">
    <location>
        <begin position="131"/>
        <end position="158"/>
    </location>
</feature>
<dbReference type="Proteomes" id="UP000345527">
    <property type="component" value="Unassembled WGS sequence"/>
</dbReference>
<accession>A0A5J5E4K6</accession>
<evidence type="ECO:0000313" key="5">
    <source>
        <dbReference type="Proteomes" id="UP000374630"/>
    </source>
</evidence>
<dbReference type="Pfam" id="PF13346">
    <property type="entry name" value="ABC2_membrane_5"/>
    <property type="match status" value="1"/>
</dbReference>
<evidence type="ECO:0000313" key="2">
    <source>
        <dbReference type="EMBL" id="KAA8822642.1"/>
    </source>
</evidence>
<gene>
    <name evidence="3" type="ORF">EM848_02730</name>
    <name evidence="2" type="ORF">EMO90_01305</name>
</gene>
<evidence type="ECO:0000313" key="3">
    <source>
        <dbReference type="EMBL" id="KAA8824073.1"/>
    </source>
</evidence>
<keyword evidence="1" id="KW-1133">Transmembrane helix</keyword>
<sequence>MIRAFRLDMATMRRARLSNFIVMVALCVAVGFASKMLPLVFVAAVFMRYPLSVLSLDMVDETGTWGAYRLSLPVSRRDCVFGRYLSALAMIGMGLASGFVAMPILLAASSLASVVGGSSTFDGLPSLPDGFISPSALLASLLAVCATLFAGTLMFGVVTPLYYRYGMTKVTLMLPSITVGAVVLAVVVAGGQPDWLASWMPGLVMWIQSPGHMALASLAMLMAAAVVFAVSAVVSARLYERREL</sequence>
<evidence type="ECO:0000313" key="4">
    <source>
        <dbReference type="Proteomes" id="UP000345527"/>
    </source>
</evidence>
<feature type="transmembrane region" description="Helical" evidence="1">
    <location>
        <begin position="20"/>
        <end position="46"/>
    </location>
</feature>
<comment type="caution">
    <text evidence="3">The sequence shown here is derived from an EMBL/GenBank/DDBJ whole genome shotgun (WGS) entry which is preliminary data.</text>
</comment>
<keyword evidence="1" id="KW-0812">Transmembrane</keyword>
<reference evidence="4 5" key="1">
    <citation type="journal article" date="2019" name="Syst. Appl. Microbiol.">
        <title>Characterization of Bifidobacterium species in feaces of the Egyptian fruit bat: Description of B. vespertilionis sp. nov. and B. rousetti sp. nov.</title>
        <authorList>
            <person name="Modesto M."/>
            <person name="Satti M."/>
            <person name="Watanabe K."/>
            <person name="Puglisi E."/>
            <person name="Morelli L."/>
            <person name="Huang C.-H."/>
            <person name="Liou J.-S."/>
            <person name="Miyashita M."/>
            <person name="Tamura T."/>
            <person name="Saito S."/>
            <person name="Mori K."/>
            <person name="Huang L."/>
            <person name="Sciavilla P."/>
            <person name="Sandri C."/>
            <person name="Spiezio C."/>
            <person name="Vitali F."/>
            <person name="Cavalieri D."/>
            <person name="Perpetuini G."/>
            <person name="Tofalo R."/>
            <person name="Bonetti A."/>
            <person name="Arita M."/>
            <person name="Mattarelli P."/>
        </authorList>
    </citation>
    <scope>NUCLEOTIDE SEQUENCE [LARGE SCALE GENOMIC DNA]</scope>
    <source>
        <strain evidence="2 5">RST16</strain>
        <strain evidence="3 4">RST8</strain>
    </source>
</reference>
<feature type="transmembrane region" description="Helical" evidence="1">
    <location>
        <begin position="170"/>
        <end position="191"/>
    </location>
</feature>
<feature type="transmembrane region" description="Helical" evidence="1">
    <location>
        <begin position="84"/>
        <end position="111"/>
    </location>
</feature>
<organism evidence="3 4">
    <name type="scientific">Bifidobacterium vespertilionis</name>
    <dbReference type="NCBI Taxonomy" id="2562524"/>
    <lineage>
        <taxon>Bacteria</taxon>
        <taxon>Bacillati</taxon>
        <taxon>Actinomycetota</taxon>
        <taxon>Actinomycetes</taxon>
        <taxon>Bifidobacteriales</taxon>
        <taxon>Bifidobacteriaceae</taxon>
        <taxon>Bifidobacterium</taxon>
    </lineage>
</organism>
<proteinExistence type="predicted"/>
<dbReference type="Proteomes" id="UP000374630">
    <property type="component" value="Unassembled WGS sequence"/>
</dbReference>
<dbReference type="InterPro" id="IPR025699">
    <property type="entry name" value="ABC2_memb-like"/>
</dbReference>
<dbReference type="EMBL" id="RZNZ01000001">
    <property type="protein sequence ID" value="KAA8822642.1"/>
    <property type="molecule type" value="Genomic_DNA"/>
</dbReference>
<feature type="transmembrane region" description="Helical" evidence="1">
    <location>
        <begin position="211"/>
        <end position="234"/>
    </location>
</feature>
<dbReference type="EMBL" id="RZOA01000004">
    <property type="protein sequence ID" value="KAA8824073.1"/>
    <property type="molecule type" value="Genomic_DNA"/>
</dbReference>
<dbReference type="RefSeq" id="WP_150353480.1">
    <property type="nucleotide sequence ID" value="NZ_RZNZ01000001.1"/>
</dbReference>
<keyword evidence="1" id="KW-0472">Membrane</keyword>
<dbReference type="OrthoDB" id="3182271at2"/>
<evidence type="ECO:0000256" key="1">
    <source>
        <dbReference type="SAM" id="Phobius"/>
    </source>
</evidence>
<keyword evidence="5" id="KW-1185">Reference proteome</keyword>